<accession>A0A068T4S2</accession>
<dbReference type="KEGG" id="ngg:RG540_PA16590"/>
<protein>
    <submittedName>
        <fullName evidence="4">Putative hexonate dehydrogenase</fullName>
    </submittedName>
</protein>
<dbReference type="Proteomes" id="UP000028181">
    <property type="component" value="Plasmid pHAMBI540a"/>
</dbReference>
<reference evidence="5" key="1">
    <citation type="journal article" date="2014" name="BMC Genomics">
        <title>Genome sequencing of two Neorhizobium galegae strains reveals a noeT gene responsible for the unusual acetylation of the nodulation factors.</title>
        <authorList>
            <person name="Osterman J."/>
            <person name="Marsh J."/>
            <person name="Laine P.K."/>
            <person name="Zeng Z."/>
            <person name="Alatalo E."/>
            <person name="Sullivan J.T."/>
            <person name="Young J.P."/>
            <person name="Thomas-Oates J."/>
            <person name="Paulin L."/>
            <person name="Lindstrom K."/>
        </authorList>
    </citation>
    <scope>NUCLEOTIDE SEQUENCE [LARGE SCALE GENOMIC DNA]</scope>
    <source>
        <strain evidence="5">HAMBI 540</strain>
    </source>
</reference>
<keyword evidence="4" id="KW-0614">Plasmid</keyword>
<name>A0A068T4S2_NEOGA</name>
<evidence type="ECO:0000313" key="4">
    <source>
        <dbReference type="EMBL" id="CDN52335.1"/>
    </source>
</evidence>
<dbReference type="AlphaFoldDB" id="A0A068T4S2"/>
<proteinExistence type="inferred from homology"/>
<dbReference type="InterPro" id="IPR036291">
    <property type="entry name" value="NAD(P)-bd_dom_sf"/>
</dbReference>
<dbReference type="Gene3D" id="3.40.50.720">
    <property type="entry name" value="NAD(P)-binding Rossmann-like Domain"/>
    <property type="match status" value="1"/>
</dbReference>
<dbReference type="PRINTS" id="PR00081">
    <property type="entry name" value="GDHRDH"/>
</dbReference>
<dbReference type="SUPFAM" id="SSF51735">
    <property type="entry name" value="NAD(P)-binding Rossmann-fold domains"/>
    <property type="match status" value="1"/>
</dbReference>
<sequence>MNVQHPLFDLRGRHAVLTGSSRGLGFAMARGLASAGARVTLNGRDEATLSAAVDQLKTEGYEASGMVGDITKADETEAAFAGVGAVDVLVNNAGIQIRAPFLEHSAETWRRMFDTHVMGAVLPSQAVLPGMIERGGGKIINICSLMSEVGRRTVVPYTTMKGALKMLTRGMATELAHHNIQVNGIGPGYFATEMNRALMDDPVFDAFVTNRTPAARWGRPEELSGAAIFLASPASDFVNGQVLYVDGGILAAL</sequence>
<dbReference type="OrthoDB" id="286404at2"/>
<keyword evidence="5" id="KW-1185">Reference proteome</keyword>
<dbReference type="PANTHER" id="PTHR43669:SF14">
    <property type="entry name" value="OXIDOREDUCTASE"/>
    <property type="match status" value="1"/>
</dbReference>
<dbReference type="FunFam" id="3.40.50.720:FF:000084">
    <property type="entry name" value="Short-chain dehydrogenase reductase"/>
    <property type="match status" value="1"/>
</dbReference>
<dbReference type="InterPro" id="IPR002347">
    <property type="entry name" value="SDR_fam"/>
</dbReference>
<dbReference type="GO" id="GO:0016491">
    <property type="term" value="F:oxidoreductase activity"/>
    <property type="evidence" value="ECO:0007669"/>
    <property type="project" value="UniProtKB-KW"/>
</dbReference>
<gene>
    <name evidence="4" type="ORF">RG540_PA16590</name>
</gene>
<dbReference type="PANTHER" id="PTHR43669">
    <property type="entry name" value="5-KETO-D-GLUCONATE 5-REDUCTASE"/>
    <property type="match status" value="1"/>
</dbReference>
<evidence type="ECO:0000256" key="3">
    <source>
        <dbReference type="RuleBase" id="RU000363"/>
    </source>
</evidence>
<keyword evidence="2" id="KW-0560">Oxidoreductase</keyword>
<evidence type="ECO:0000313" key="5">
    <source>
        <dbReference type="Proteomes" id="UP000028181"/>
    </source>
</evidence>
<evidence type="ECO:0000256" key="2">
    <source>
        <dbReference type="ARBA" id="ARBA00023002"/>
    </source>
</evidence>
<dbReference type="HOGENOM" id="CLU_010194_1_1_5"/>
<dbReference type="RefSeq" id="WP_041366177.1">
    <property type="nucleotide sequence ID" value="NZ_HG938354.1"/>
</dbReference>
<dbReference type="EMBL" id="HG938354">
    <property type="protein sequence ID" value="CDN52335.1"/>
    <property type="molecule type" value="Genomic_DNA"/>
</dbReference>
<dbReference type="eggNOG" id="COG1028">
    <property type="taxonomic scope" value="Bacteria"/>
</dbReference>
<dbReference type="GeneID" id="24260707"/>
<dbReference type="PRINTS" id="PR00080">
    <property type="entry name" value="SDRFAMILY"/>
</dbReference>
<dbReference type="Pfam" id="PF00106">
    <property type="entry name" value="adh_short"/>
    <property type="match status" value="1"/>
</dbReference>
<dbReference type="PATRIC" id="fig|1028800.3.peg.6322"/>
<geneLocation type="plasmid" evidence="5">
    <name>II</name>
</geneLocation>
<organism evidence="4 5">
    <name type="scientific">Neorhizobium galegae bv. orientalis str. HAMBI 540</name>
    <dbReference type="NCBI Taxonomy" id="1028800"/>
    <lineage>
        <taxon>Bacteria</taxon>
        <taxon>Pseudomonadati</taxon>
        <taxon>Pseudomonadota</taxon>
        <taxon>Alphaproteobacteria</taxon>
        <taxon>Hyphomicrobiales</taxon>
        <taxon>Rhizobiaceae</taxon>
        <taxon>Rhizobium/Agrobacterium group</taxon>
        <taxon>Neorhizobium</taxon>
    </lineage>
</organism>
<evidence type="ECO:0000256" key="1">
    <source>
        <dbReference type="ARBA" id="ARBA00006484"/>
    </source>
</evidence>
<comment type="similarity">
    <text evidence="1 3">Belongs to the short-chain dehydrogenases/reductases (SDR) family.</text>
</comment>